<dbReference type="WBParaSite" id="PS1159_v2.g3489.t1">
    <property type="protein sequence ID" value="PS1159_v2.g3489.t1"/>
    <property type="gene ID" value="PS1159_v2.g3489"/>
</dbReference>
<organism evidence="1 2">
    <name type="scientific">Panagrolaimus sp. PS1159</name>
    <dbReference type="NCBI Taxonomy" id="55785"/>
    <lineage>
        <taxon>Eukaryota</taxon>
        <taxon>Metazoa</taxon>
        <taxon>Ecdysozoa</taxon>
        <taxon>Nematoda</taxon>
        <taxon>Chromadorea</taxon>
        <taxon>Rhabditida</taxon>
        <taxon>Tylenchina</taxon>
        <taxon>Panagrolaimomorpha</taxon>
        <taxon>Panagrolaimoidea</taxon>
        <taxon>Panagrolaimidae</taxon>
        <taxon>Panagrolaimus</taxon>
    </lineage>
</organism>
<proteinExistence type="predicted"/>
<sequence length="75" mass="8805">MPRLLEYSATCVSDFTTAHLKKFAKFNNLEEFALWGMTETFDIEKGFEYLKVVDLSIELLNRNIEKFDLIDFCNS</sequence>
<evidence type="ECO:0000313" key="1">
    <source>
        <dbReference type="Proteomes" id="UP000887580"/>
    </source>
</evidence>
<protein>
    <submittedName>
        <fullName evidence="2">Uncharacterized protein</fullName>
    </submittedName>
</protein>
<accession>A0AC35GC60</accession>
<dbReference type="Proteomes" id="UP000887580">
    <property type="component" value="Unplaced"/>
</dbReference>
<evidence type="ECO:0000313" key="2">
    <source>
        <dbReference type="WBParaSite" id="PS1159_v2.g3489.t1"/>
    </source>
</evidence>
<name>A0AC35GC60_9BILA</name>
<reference evidence="2" key="1">
    <citation type="submission" date="2022-11" db="UniProtKB">
        <authorList>
            <consortium name="WormBaseParasite"/>
        </authorList>
    </citation>
    <scope>IDENTIFICATION</scope>
</reference>